<feature type="signal peptide" evidence="1">
    <location>
        <begin position="1"/>
        <end position="19"/>
    </location>
</feature>
<proteinExistence type="predicted"/>
<protein>
    <submittedName>
        <fullName evidence="3">Conserved domain protein</fullName>
    </submittedName>
</protein>
<dbReference type="EMBL" id="AFBR01000020">
    <property type="protein sequence ID" value="EGG56304.1"/>
    <property type="molecule type" value="Genomic_DNA"/>
</dbReference>
<feature type="domain" description="Putative auto-transporter adhesin head GIN" evidence="2">
    <location>
        <begin position="192"/>
        <end position="254"/>
    </location>
</feature>
<feature type="domain" description="Putative auto-transporter adhesin head GIN" evidence="2">
    <location>
        <begin position="33"/>
        <end position="187"/>
    </location>
</feature>
<evidence type="ECO:0000259" key="2">
    <source>
        <dbReference type="Pfam" id="PF10988"/>
    </source>
</evidence>
<evidence type="ECO:0000256" key="1">
    <source>
        <dbReference type="SAM" id="SignalP"/>
    </source>
</evidence>
<dbReference type="RefSeq" id="WP_008625134.1">
    <property type="nucleotide sequence ID" value="NZ_GL883824.1"/>
</dbReference>
<sequence>MKKLMTILLVIATVLTASARNQTVKKTFRIEGFNAIRCEFVADIYYTQGKSYSVEAQASEKIMNMVSINKRGNTLVITQKKGNKEKIKGKERLQLYVTAPEINDLQIPGVADFHAKEMDVEDFSLNVKGVSRFECENLTCKSFVSSTPGVNKSHATIHAQTARFDCSGVDKSTLRIYADNLHLQSSGVSNQTVDFKGKKVDIQNSGVGTIHITMECTSLKARNSGVGKLILSGTADQTEINSDGVNKIDATELNKF</sequence>
<gene>
    <name evidence="3" type="ORF">HMPREF9442_00648</name>
</gene>
<name>F3QR50_9BACT</name>
<dbReference type="Gene3D" id="2.160.20.120">
    <property type="match status" value="2"/>
</dbReference>
<comment type="caution">
    <text evidence="3">The sequence shown here is derived from an EMBL/GenBank/DDBJ whole genome shotgun (WGS) entry which is preliminary data.</text>
</comment>
<keyword evidence="1" id="KW-0732">Signal</keyword>
<dbReference type="InterPro" id="IPR021255">
    <property type="entry name" value="DUF2807"/>
</dbReference>
<dbReference type="STRING" id="762982.HMPREF9442_00648"/>
<feature type="chain" id="PRO_5003302179" evidence="1">
    <location>
        <begin position="20"/>
        <end position="256"/>
    </location>
</feature>
<evidence type="ECO:0000313" key="4">
    <source>
        <dbReference type="Proteomes" id="UP000005546"/>
    </source>
</evidence>
<dbReference type="Proteomes" id="UP000005546">
    <property type="component" value="Unassembled WGS sequence"/>
</dbReference>
<dbReference type="Pfam" id="PF10988">
    <property type="entry name" value="DUF2807"/>
    <property type="match status" value="2"/>
</dbReference>
<dbReference type="OrthoDB" id="1422484at2"/>
<dbReference type="HOGENOM" id="CLU_1053161_0_0_10"/>
<accession>F3QR50</accession>
<organism evidence="3 4">
    <name type="scientific">Paraprevotella xylaniphila YIT 11841</name>
    <dbReference type="NCBI Taxonomy" id="762982"/>
    <lineage>
        <taxon>Bacteria</taxon>
        <taxon>Pseudomonadati</taxon>
        <taxon>Bacteroidota</taxon>
        <taxon>Bacteroidia</taxon>
        <taxon>Bacteroidales</taxon>
        <taxon>Prevotellaceae</taxon>
        <taxon>Paraprevotella</taxon>
    </lineage>
</organism>
<keyword evidence="4" id="KW-1185">Reference proteome</keyword>
<dbReference type="AlphaFoldDB" id="F3QR50"/>
<evidence type="ECO:0000313" key="3">
    <source>
        <dbReference type="EMBL" id="EGG56304.1"/>
    </source>
</evidence>
<reference evidence="3 4" key="1">
    <citation type="submission" date="2011-02" db="EMBL/GenBank/DDBJ databases">
        <authorList>
            <person name="Weinstock G."/>
            <person name="Sodergren E."/>
            <person name="Clifton S."/>
            <person name="Fulton L."/>
            <person name="Fulton B."/>
            <person name="Courtney L."/>
            <person name="Fronick C."/>
            <person name="Harrison M."/>
            <person name="Strong C."/>
            <person name="Farmer C."/>
            <person name="Delahaunty K."/>
            <person name="Markovic C."/>
            <person name="Hall O."/>
            <person name="Minx P."/>
            <person name="Tomlinson C."/>
            <person name="Mitreva M."/>
            <person name="Hou S."/>
            <person name="Chen J."/>
            <person name="Wollam A."/>
            <person name="Pepin K.H."/>
            <person name="Johnson M."/>
            <person name="Bhonagiri V."/>
            <person name="Zhang X."/>
            <person name="Suruliraj S."/>
            <person name="Warren W."/>
            <person name="Chinwalla A."/>
            <person name="Mardis E.R."/>
            <person name="Wilson R.K."/>
        </authorList>
    </citation>
    <scope>NUCLEOTIDE SEQUENCE [LARGE SCALE GENOMIC DNA]</scope>
    <source>
        <strain evidence="3 4">YIT 11841</strain>
    </source>
</reference>